<comment type="caution">
    <text evidence="1">The sequence shown here is derived from an EMBL/GenBank/DDBJ whole genome shotgun (WGS) entry which is preliminary data.</text>
</comment>
<evidence type="ECO:0000313" key="1">
    <source>
        <dbReference type="EMBL" id="ETZ85349.1"/>
    </source>
</evidence>
<evidence type="ECO:0000313" key="2">
    <source>
        <dbReference type="Proteomes" id="UP000019854"/>
    </source>
</evidence>
<proteinExistence type="predicted"/>
<dbReference type="Proteomes" id="UP000019854">
    <property type="component" value="Unassembled WGS sequence"/>
</dbReference>
<sequence>SQLFKDYVAFPAITAISPGATYRSTLTAKCDGQFAAETSGRMP</sequence>
<accession>A0A829PLU0</accession>
<gene>
    <name evidence="1" type="ORF">L829_4973</name>
</gene>
<name>A0A829PLU0_9MYCO</name>
<dbReference type="AlphaFoldDB" id="A0A829PLU0"/>
<organism evidence="1 2">
    <name type="scientific">Mycobacteroides abscessus MAB_030201_1075</name>
    <dbReference type="NCBI Taxonomy" id="1335410"/>
    <lineage>
        <taxon>Bacteria</taxon>
        <taxon>Bacillati</taxon>
        <taxon>Actinomycetota</taxon>
        <taxon>Actinomycetes</taxon>
        <taxon>Mycobacteriales</taxon>
        <taxon>Mycobacteriaceae</taxon>
        <taxon>Mycobacteroides</taxon>
        <taxon>Mycobacteroides abscessus</taxon>
    </lineage>
</organism>
<feature type="non-terminal residue" evidence="1">
    <location>
        <position position="1"/>
    </location>
</feature>
<dbReference type="EMBL" id="JAOX01000002">
    <property type="protein sequence ID" value="ETZ85349.1"/>
    <property type="molecule type" value="Genomic_DNA"/>
</dbReference>
<protein>
    <submittedName>
        <fullName evidence="1">Uncharacterized protein</fullName>
    </submittedName>
</protein>
<reference evidence="1 2" key="1">
    <citation type="submission" date="2014-01" db="EMBL/GenBank/DDBJ databases">
        <authorList>
            <person name="Zelazny A."/>
            <person name="Olivier K."/>
            <person name="Sampaio E.P."/>
            <person name="Holland S.M."/>
            <person name="Tallon L.J."/>
            <person name="Sadzewicz L.K."/>
            <person name="Sengamalay N."/>
            <person name="Fraser C.M."/>
            <person name="Hine E."/>
            <person name="Shefchek K.A."/>
            <person name="Das S.P."/>
            <person name="Shallom S.J."/>
            <person name="Agrawal S."/>
            <person name="Tettelin H."/>
        </authorList>
    </citation>
    <scope>NUCLEOTIDE SEQUENCE [LARGE SCALE GENOMIC DNA]</scope>
    <source>
        <strain evidence="1 2">MAB_030201_1075</strain>
    </source>
</reference>